<dbReference type="Gene3D" id="3.40.50.1820">
    <property type="entry name" value="alpha/beta hydrolase"/>
    <property type="match status" value="1"/>
</dbReference>
<dbReference type="InterPro" id="IPR002018">
    <property type="entry name" value="CarbesteraseB"/>
</dbReference>
<evidence type="ECO:0000256" key="1">
    <source>
        <dbReference type="ARBA" id="ARBA00005964"/>
    </source>
</evidence>
<gene>
    <name evidence="5" type="ORF">K457DRAFT_550478</name>
</gene>
<feature type="signal peptide" evidence="3">
    <location>
        <begin position="1"/>
        <end position="25"/>
    </location>
</feature>
<dbReference type="PROSITE" id="PS51257">
    <property type="entry name" value="PROKAR_LIPOPROTEIN"/>
    <property type="match status" value="1"/>
</dbReference>
<accession>A0A197JT96</accession>
<evidence type="ECO:0000313" key="6">
    <source>
        <dbReference type="Proteomes" id="UP000078512"/>
    </source>
</evidence>
<dbReference type="SUPFAM" id="SSF53474">
    <property type="entry name" value="alpha/beta-Hydrolases"/>
    <property type="match status" value="1"/>
</dbReference>
<protein>
    <submittedName>
        <fullName evidence="5">Alpha/beta-hydrolase</fullName>
    </submittedName>
</protein>
<dbReference type="Pfam" id="PF00135">
    <property type="entry name" value="COesterase"/>
    <property type="match status" value="1"/>
</dbReference>
<dbReference type="InterPro" id="IPR019826">
    <property type="entry name" value="Carboxylesterase_B_AS"/>
</dbReference>
<keyword evidence="3" id="KW-0732">Signal</keyword>
<feature type="domain" description="Carboxylesterase type B" evidence="4">
    <location>
        <begin position="186"/>
        <end position="710"/>
    </location>
</feature>
<dbReference type="Proteomes" id="UP000078512">
    <property type="component" value="Unassembled WGS sequence"/>
</dbReference>
<dbReference type="InterPro" id="IPR029058">
    <property type="entry name" value="AB_hydrolase_fold"/>
</dbReference>
<feature type="chain" id="PRO_5008276245" evidence="3">
    <location>
        <begin position="26"/>
        <end position="746"/>
    </location>
</feature>
<proteinExistence type="inferred from homology"/>
<dbReference type="PANTHER" id="PTHR45570:SF2">
    <property type="entry name" value="ACETYLCHOLINESTERASE 1-LIKE"/>
    <property type="match status" value="1"/>
</dbReference>
<organism evidence="5 6">
    <name type="scientific">Linnemannia elongata AG-77</name>
    <dbReference type="NCBI Taxonomy" id="1314771"/>
    <lineage>
        <taxon>Eukaryota</taxon>
        <taxon>Fungi</taxon>
        <taxon>Fungi incertae sedis</taxon>
        <taxon>Mucoromycota</taxon>
        <taxon>Mortierellomycotina</taxon>
        <taxon>Mortierellomycetes</taxon>
        <taxon>Mortierellales</taxon>
        <taxon>Mortierellaceae</taxon>
        <taxon>Linnemannia</taxon>
    </lineage>
</organism>
<reference evidence="5 6" key="1">
    <citation type="submission" date="2016-05" db="EMBL/GenBank/DDBJ databases">
        <title>Genome sequencing reveals origins of a unique bacterial endosymbiosis in the earliest lineages of terrestrial Fungi.</title>
        <authorList>
            <consortium name="DOE Joint Genome Institute"/>
            <person name="Uehling J."/>
            <person name="Gryganskyi A."/>
            <person name="Hameed K."/>
            <person name="Tschaplinski T."/>
            <person name="Misztal P."/>
            <person name="Wu S."/>
            <person name="Desiro A."/>
            <person name="Vande Pol N."/>
            <person name="Du Z.-Y."/>
            <person name="Zienkiewicz A."/>
            <person name="Zienkiewicz K."/>
            <person name="Morin E."/>
            <person name="Tisserant E."/>
            <person name="Splivallo R."/>
            <person name="Hainaut M."/>
            <person name="Henrissat B."/>
            <person name="Ohm R."/>
            <person name="Kuo A."/>
            <person name="Yan J."/>
            <person name="Lipzen A."/>
            <person name="Nolan M."/>
            <person name="Labutti K."/>
            <person name="Barry K."/>
            <person name="Goldstein A."/>
            <person name="Labbe J."/>
            <person name="Schadt C."/>
            <person name="Tuskan G."/>
            <person name="Grigoriev I."/>
            <person name="Martin F."/>
            <person name="Vilgalys R."/>
            <person name="Bonito G."/>
        </authorList>
    </citation>
    <scope>NUCLEOTIDE SEQUENCE [LARGE SCALE GENOMIC DNA]</scope>
    <source>
        <strain evidence="5 6">AG-77</strain>
    </source>
</reference>
<sequence>MKQKKKKTKMVVLMTTLLMACLAASSNIHAQATPSFQDATEVRASAALVANAPTAKDVQGVHLLLDNDVDSKTPKHPVILLSKPRQFKDGEALCDTMGEKLAPSSTPNLKTVLTTTSVAGNEVRGTNRYRVSDGTGNSSICTAFDIKTGHTLQLSCSIKLPTLCKNSLPRYQVGIDIDKSKQIKVETPMAGTWQGYRDQNQFRFLGIPYAEPPLGNLRFQKPLRLNPKKYGGNKVNDATEFGYVCIQFSSSGEISTPEEDISILGALQSEDCLHLNVFTPSLKDSRSKGLPVMVYVHGGGFATYASSTPVYEPGNLVSRGGVVVVTLNYRMSIFGLFENTPEIPRSKAPGNLPTRDQIAALQWVQDNIVAFGGDPNHVTIFGESAGGWSMRALISAPSAFGLYKNVISQSDPIGLPFSSPKYSSDFSKLVMENLNCTTSDLACAQNKTTAQITAAQLNARAAFLQKPEYQWILTAALFRPTVDKSLIPADFAVLLRAGKHNKKANIMWGYTQNEGNKFVPTILPNSIPLDNIDEEFAKLIPNNRTRILIKSPFYKPDNSTDSVRQSFGAGLTDYYWTCPNQNMGRAATAKGSTVYTFLFNHGVPAKNPFGIPSTPLCTGKVCHADDLIPSFGSGDIAPGVEQTGDDARFARQVIDRFTMFAKTGNPNPPKKYSGTGGNLGPASWNQDVAGVEWPKFDESNPVLAFETEKGVVSRDADAAVCKWLNENTQYDFQVNGPGGKFVPLTD</sequence>
<name>A0A197JT96_9FUNG</name>
<comment type="similarity">
    <text evidence="1">Belongs to the type-B carboxylesterase/lipase family.</text>
</comment>
<dbReference type="PANTHER" id="PTHR45570">
    <property type="entry name" value="CARBOXYLIC ESTER HYDROLASE"/>
    <property type="match status" value="1"/>
</dbReference>
<evidence type="ECO:0000259" key="4">
    <source>
        <dbReference type="Pfam" id="PF00135"/>
    </source>
</evidence>
<evidence type="ECO:0000256" key="3">
    <source>
        <dbReference type="SAM" id="SignalP"/>
    </source>
</evidence>
<dbReference type="AlphaFoldDB" id="A0A197JT96"/>
<dbReference type="PROSITE" id="PS00122">
    <property type="entry name" value="CARBOXYLESTERASE_B_1"/>
    <property type="match status" value="1"/>
</dbReference>
<dbReference type="STRING" id="1314771.A0A197JT96"/>
<keyword evidence="2 5" id="KW-0378">Hydrolase</keyword>
<evidence type="ECO:0000256" key="2">
    <source>
        <dbReference type="ARBA" id="ARBA00022801"/>
    </source>
</evidence>
<evidence type="ECO:0000313" key="5">
    <source>
        <dbReference type="EMBL" id="OAQ28430.1"/>
    </source>
</evidence>
<dbReference type="EMBL" id="KV442048">
    <property type="protein sequence ID" value="OAQ28430.1"/>
    <property type="molecule type" value="Genomic_DNA"/>
</dbReference>
<keyword evidence="6" id="KW-1185">Reference proteome</keyword>
<dbReference type="OrthoDB" id="408631at2759"/>
<dbReference type="GO" id="GO:0016787">
    <property type="term" value="F:hydrolase activity"/>
    <property type="evidence" value="ECO:0007669"/>
    <property type="project" value="UniProtKB-KW"/>
</dbReference>